<dbReference type="AlphaFoldDB" id="A0A7W6PV08"/>
<proteinExistence type="predicted"/>
<dbReference type="EMBL" id="JACIEU010000001">
    <property type="protein sequence ID" value="MBB4146385.1"/>
    <property type="molecule type" value="Genomic_DNA"/>
</dbReference>
<dbReference type="RefSeq" id="WP_188080347.1">
    <property type="nucleotide sequence ID" value="NZ_JACIEU010000001.1"/>
</dbReference>
<comment type="caution">
    <text evidence="2">The sequence shown here is derived from an EMBL/GenBank/DDBJ whole genome shotgun (WGS) entry which is preliminary data.</text>
</comment>
<evidence type="ECO:0000313" key="3">
    <source>
        <dbReference type="Proteomes" id="UP000590524"/>
    </source>
</evidence>
<evidence type="ECO:0000256" key="1">
    <source>
        <dbReference type="SAM" id="MobiDB-lite"/>
    </source>
</evidence>
<accession>A0A7W6PV08</accession>
<name>A0A7W6PV08_9SPHN</name>
<dbReference type="Proteomes" id="UP000590524">
    <property type="component" value="Unassembled WGS sequence"/>
</dbReference>
<evidence type="ECO:0000313" key="2">
    <source>
        <dbReference type="EMBL" id="MBB4146385.1"/>
    </source>
</evidence>
<sequence>MTYKGIFVDDADLVYAETLSSADKLVFQPVGVGEVAVLARKIVSEAPIIVAIDYRLDEQPASLAADQTYKGSALAQHLRDASIEHPDQDFALVLVSAESKIKTLYRPDKTAHDLFDRVYVKEDINNQRAAIRQELVSLCNGYEKLRAVGNKYDIIDLMAGNDDDRPHVDAQEIRTKLAEAAAPHVAARILFSLIDRPGPLLTTEYACAYLGIEPGDGQTVTEVMRNAGIAYEGVFGDAWPRWWAHRLESWAQGIFKRRATGLPAVDRARILSESTGKKFEPARSPWNDSPNELISFACASCGRGTELRHSVAAFEPSQPRYIVRRRICWDCVQKDQYEAVEPPLSIDDADEDLAEQVKGRDRNEGHAGGAEA</sequence>
<keyword evidence="3" id="KW-1185">Reference proteome</keyword>
<reference evidence="2 3" key="1">
    <citation type="submission" date="2020-08" db="EMBL/GenBank/DDBJ databases">
        <title>Genomic Encyclopedia of Type Strains, Phase IV (KMG-IV): sequencing the most valuable type-strain genomes for metagenomic binning, comparative biology and taxonomic classification.</title>
        <authorList>
            <person name="Goeker M."/>
        </authorList>
    </citation>
    <scope>NUCLEOTIDE SEQUENCE [LARGE SCALE GENOMIC DNA]</scope>
    <source>
        <strain evidence="2 3">DSM 19371</strain>
    </source>
</reference>
<feature type="region of interest" description="Disordered" evidence="1">
    <location>
        <begin position="340"/>
        <end position="372"/>
    </location>
</feature>
<organism evidence="2 3">
    <name type="scientific">Sphingobium scionense</name>
    <dbReference type="NCBI Taxonomy" id="1404341"/>
    <lineage>
        <taxon>Bacteria</taxon>
        <taxon>Pseudomonadati</taxon>
        <taxon>Pseudomonadota</taxon>
        <taxon>Alphaproteobacteria</taxon>
        <taxon>Sphingomonadales</taxon>
        <taxon>Sphingomonadaceae</taxon>
        <taxon>Sphingobium</taxon>
    </lineage>
</organism>
<gene>
    <name evidence="2" type="ORF">GGQ90_000138</name>
</gene>
<protein>
    <submittedName>
        <fullName evidence="2">Uncharacterized protein</fullName>
    </submittedName>
</protein>
<feature type="compositionally biased region" description="Basic and acidic residues" evidence="1">
    <location>
        <begin position="355"/>
        <end position="365"/>
    </location>
</feature>